<keyword evidence="4" id="KW-0479">Metal-binding</keyword>
<keyword evidence="5" id="KW-0378">Hydrolase</keyword>
<keyword evidence="6" id="KW-0460">Magnesium</keyword>
<dbReference type="PANTHER" id="PTHR12992">
    <property type="entry name" value="NUDIX HYDROLASE"/>
    <property type="match status" value="1"/>
</dbReference>
<evidence type="ECO:0000256" key="2">
    <source>
        <dbReference type="ARBA" id="ARBA00001946"/>
    </source>
</evidence>
<dbReference type="RefSeq" id="WP_309203333.1">
    <property type="nucleotide sequence ID" value="NZ_CP133548.1"/>
</dbReference>
<comment type="cofactor">
    <cofactor evidence="2">
        <name>Mg(2+)</name>
        <dbReference type="ChEBI" id="CHEBI:18420"/>
    </cofactor>
</comment>
<dbReference type="SUPFAM" id="SSF55811">
    <property type="entry name" value="Nudix"/>
    <property type="match status" value="1"/>
</dbReference>
<dbReference type="AlphaFoldDB" id="A0AA51X7Q1"/>
<sequence>MRLTPGVLEQAIKLDQAGTADVSADLNEEWLTPAGVLVPLVERRVGDHFGYHVLLTRRARHLKNHAGQISFPGGRQEDYDDSLKHTALRETYEEIGIKPSQVKIIGELPQHTTITKYVMTPFVGILPPTYSLTIDPSEVDEAFEVPLSFILDKKNQQLQSAMFQGEKRYYYSIQYHSYNIWGATARILVEFSKRIHHTFDHCLEE</sequence>
<dbReference type="NCBIfam" id="NF007980">
    <property type="entry name" value="PRK10707.1"/>
    <property type="match status" value="1"/>
</dbReference>
<evidence type="ECO:0000313" key="9">
    <source>
        <dbReference type="EMBL" id="WMS88134.1"/>
    </source>
</evidence>
<comment type="similarity">
    <text evidence="3">Belongs to the Nudix hydrolase family. PCD1 subfamily.</text>
</comment>
<dbReference type="Gene3D" id="3.90.79.10">
    <property type="entry name" value="Nucleoside Triphosphate Pyrophosphohydrolase"/>
    <property type="match status" value="1"/>
</dbReference>
<comment type="cofactor">
    <cofactor evidence="1">
        <name>Mn(2+)</name>
        <dbReference type="ChEBI" id="CHEBI:29035"/>
    </cofactor>
</comment>
<dbReference type="InterPro" id="IPR000086">
    <property type="entry name" value="NUDIX_hydrolase_dom"/>
</dbReference>
<dbReference type="InterPro" id="IPR015797">
    <property type="entry name" value="NUDIX_hydrolase-like_dom_sf"/>
</dbReference>
<evidence type="ECO:0000256" key="4">
    <source>
        <dbReference type="ARBA" id="ARBA00022723"/>
    </source>
</evidence>
<protein>
    <submittedName>
        <fullName evidence="9">CoA pyrophosphatase</fullName>
    </submittedName>
</protein>
<dbReference type="PROSITE" id="PS51462">
    <property type="entry name" value="NUDIX"/>
    <property type="match status" value="1"/>
</dbReference>
<keyword evidence="7" id="KW-0464">Manganese</keyword>
<evidence type="ECO:0000256" key="1">
    <source>
        <dbReference type="ARBA" id="ARBA00001936"/>
    </source>
</evidence>
<evidence type="ECO:0000256" key="3">
    <source>
        <dbReference type="ARBA" id="ARBA00006506"/>
    </source>
</evidence>
<accession>A0AA51X7Q1</accession>
<proteinExistence type="inferred from homology"/>
<evidence type="ECO:0000256" key="6">
    <source>
        <dbReference type="ARBA" id="ARBA00022842"/>
    </source>
</evidence>
<dbReference type="InterPro" id="IPR000059">
    <property type="entry name" value="NUDIX_hydrolase_NudL_CS"/>
</dbReference>
<dbReference type="Pfam" id="PF00293">
    <property type="entry name" value="NUDIX"/>
    <property type="match status" value="1"/>
</dbReference>
<organism evidence="9 10">
    <name type="scientific">Pleionea litopenaei</name>
    <dbReference type="NCBI Taxonomy" id="3070815"/>
    <lineage>
        <taxon>Bacteria</taxon>
        <taxon>Pseudomonadati</taxon>
        <taxon>Pseudomonadota</taxon>
        <taxon>Gammaproteobacteria</taxon>
        <taxon>Oceanospirillales</taxon>
        <taxon>Pleioneaceae</taxon>
        <taxon>Pleionea</taxon>
    </lineage>
</organism>
<dbReference type="InterPro" id="IPR045121">
    <property type="entry name" value="CoAse"/>
</dbReference>
<keyword evidence="10" id="KW-1185">Reference proteome</keyword>
<dbReference type="GO" id="GO:0009132">
    <property type="term" value="P:nucleoside diphosphate metabolic process"/>
    <property type="evidence" value="ECO:0007669"/>
    <property type="project" value="InterPro"/>
</dbReference>
<evidence type="ECO:0000256" key="7">
    <source>
        <dbReference type="ARBA" id="ARBA00023211"/>
    </source>
</evidence>
<dbReference type="GO" id="GO:0010945">
    <property type="term" value="F:coenzyme A diphosphatase activity"/>
    <property type="evidence" value="ECO:0007669"/>
    <property type="project" value="InterPro"/>
</dbReference>
<dbReference type="CDD" id="cd03426">
    <property type="entry name" value="NUDIX_CoAse_Nudt7"/>
    <property type="match status" value="1"/>
</dbReference>
<dbReference type="GO" id="GO:0030145">
    <property type="term" value="F:manganese ion binding"/>
    <property type="evidence" value="ECO:0007669"/>
    <property type="project" value="InterPro"/>
</dbReference>
<dbReference type="GO" id="GO:0000287">
    <property type="term" value="F:magnesium ion binding"/>
    <property type="evidence" value="ECO:0007669"/>
    <property type="project" value="InterPro"/>
</dbReference>
<dbReference type="PANTHER" id="PTHR12992:SF11">
    <property type="entry name" value="MITOCHONDRIAL COENZYME A DIPHOSPHATASE NUDT8"/>
    <property type="match status" value="1"/>
</dbReference>
<dbReference type="KEGG" id="plei:Q9312_04275"/>
<feature type="domain" description="Nudix hydrolase" evidence="8">
    <location>
        <begin position="31"/>
        <end position="176"/>
    </location>
</feature>
<name>A0AA51X7Q1_9GAMM</name>
<gene>
    <name evidence="9" type="ORF">Q9312_04275</name>
</gene>
<dbReference type="Proteomes" id="UP001239782">
    <property type="component" value="Chromosome"/>
</dbReference>
<dbReference type="PROSITE" id="PS01293">
    <property type="entry name" value="NUDIX_COA"/>
    <property type="match status" value="1"/>
</dbReference>
<dbReference type="EMBL" id="CP133548">
    <property type="protein sequence ID" value="WMS88134.1"/>
    <property type="molecule type" value="Genomic_DNA"/>
</dbReference>
<reference evidence="9 10" key="1">
    <citation type="submission" date="2023-08" db="EMBL/GenBank/DDBJ databases">
        <title>Pleionea litopenaei sp. nov., isolated from stomach of juvenile Litopenaeus vannamei.</title>
        <authorList>
            <person name="Rho A.M."/>
            <person name="Hwang C.Y."/>
        </authorList>
    </citation>
    <scope>NUCLEOTIDE SEQUENCE [LARGE SCALE GENOMIC DNA]</scope>
    <source>
        <strain evidence="9 10">HL-JVS1</strain>
    </source>
</reference>
<evidence type="ECO:0000259" key="8">
    <source>
        <dbReference type="PROSITE" id="PS51462"/>
    </source>
</evidence>
<evidence type="ECO:0000256" key="5">
    <source>
        <dbReference type="ARBA" id="ARBA00022801"/>
    </source>
</evidence>
<evidence type="ECO:0000313" key="10">
    <source>
        <dbReference type="Proteomes" id="UP001239782"/>
    </source>
</evidence>